<sequence>MTHKLKIFRNNLLIIIFLSAISVSFSGCGVYSFSPASINPDIKTIAVPLYADLTGMGPANLSRRFTEKTRDYYQRNTKLSVVTQNPDLQLDCSVVGYQFTPVAPTSSGGTEQAAQTRLTVTVEVTFTNNKTPDESFEKTQFSAYGDFAASVQQSTAEAQLIEEISDQIILKIFNQTVANW</sequence>
<dbReference type="PROSITE" id="PS51257">
    <property type="entry name" value="PROKAR_LIPOPROTEIN"/>
    <property type="match status" value="1"/>
</dbReference>
<dbReference type="AlphaFoldDB" id="A0A1I1F568"/>
<reference evidence="2 3" key="1">
    <citation type="submission" date="2016-10" db="EMBL/GenBank/DDBJ databases">
        <authorList>
            <person name="de Groot N.N."/>
        </authorList>
    </citation>
    <scope>NUCLEOTIDE SEQUENCE [LARGE SCALE GENOMIC DNA]</scope>
    <source>
        <strain evidence="2 3">DSM 6793</strain>
    </source>
</reference>
<protein>
    <submittedName>
        <fullName evidence="2">Lipopolysaccharide-assembly</fullName>
    </submittedName>
</protein>
<dbReference type="GO" id="GO:0019867">
    <property type="term" value="C:outer membrane"/>
    <property type="evidence" value="ECO:0007669"/>
    <property type="project" value="InterPro"/>
</dbReference>
<keyword evidence="1" id="KW-0472">Membrane</keyword>
<dbReference type="OrthoDB" id="9790776at2"/>
<dbReference type="GO" id="GO:0043165">
    <property type="term" value="P:Gram-negative-bacterium-type cell outer membrane assembly"/>
    <property type="evidence" value="ECO:0007669"/>
    <property type="project" value="InterPro"/>
</dbReference>
<organism evidence="2 3">
    <name type="scientific">Flexibacter flexilis DSM 6793</name>
    <dbReference type="NCBI Taxonomy" id="927664"/>
    <lineage>
        <taxon>Bacteria</taxon>
        <taxon>Pseudomonadati</taxon>
        <taxon>Bacteroidota</taxon>
        <taxon>Cytophagia</taxon>
        <taxon>Cytophagales</taxon>
        <taxon>Flexibacteraceae</taxon>
        <taxon>Flexibacter</taxon>
    </lineage>
</organism>
<keyword evidence="3" id="KW-1185">Reference proteome</keyword>
<dbReference type="STRING" id="927664.SAMN05421780_10255"/>
<dbReference type="Proteomes" id="UP000199514">
    <property type="component" value="Unassembled WGS sequence"/>
</dbReference>
<evidence type="ECO:0000313" key="3">
    <source>
        <dbReference type="Proteomes" id="UP000199514"/>
    </source>
</evidence>
<accession>A0A1I1F568</accession>
<proteinExistence type="predicted"/>
<name>A0A1I1F568_9BACT</name>
<gene>
    <name evidence="2" type="ORF">SAMN05421780_10255</name>
</gene>
<keyword evidence="1" id="KW-0812">Transmembrane</keyword>
<dbReference type="InterPro" id="IPR007485">
    <property type="entry name" value="LPS_assembly_LptE"/>
</dbReference>
<evidence type="ECO:0000256" key="1">
    <source>
        <dbReference type="SAM" id="Phobius"/>
    </source>
</evidence>
<keyword evidence="1" id="KW-1133">Transmembrane helix</keyword>
<evidence type="ECO:0000313" key="2">
    <source>
        <dbReference type="EMBL" id="SFB94464.1"/>
    </source>
</evidence>
<dbReference type="Pfam" id="PF04390">
    <property type="entry name" value="LptE"/>
    <property type="match status" value="1"/>
</dbReference>
<feature type="transmembrane region" description="Helical" evidence="1">
    <location>
        <begin position="12"/>
        <end position="33"/>
    </location>
</feature>
<dbReference type="EMBL" id="FOLE01000002">
    <property type="protein sequence ID" value="SFB94464.1"/>
    <property type="molecule type" value="Genomic_DNA"/>
</dbReference>